<dbReference type="OrthoDB" id="5421233at2"/>
<dbReference type="KEGG" id="dat:HRM2_13470"/>
<reference evidence="2 3" key="1">
    <citation type="journal article" date="2009" name="Environ. Microbiol.">
        <title>Genome sequence of Desulfobacterium autotrophicum HRM2, a marine sulfate reducer oxidizing organic carbon completely to carbon dioxide.</title>
        <authorList>
            <person name="Strittmatter A.W."/>
            <person name="Liesegang H."/>
            <person name="Rabus R."/>
            <person name="Decker I."/>
            <person name="Amann J."/>
            <person name="Andres S."/>
            <person name="Henne A."/>
            <person name="Fricke W.F."/>
            <person name="Martinez-Arias R."/>
            <person name="Bartels D."/>
            <person name="Goesmann A."/>
            <person name="Krause L."/>
            <person name="Puehler A."/>
            <person name="Klenk H.P."/>
            <person name="Richter M."/>
            <person name="Schuler M."/>
            <person name="Gloeckner F.O."/>
            <person name="Meyerdierks A."/>
            <person name="Gottschalk G."/>
            <person name="Amann R."/>
        </authorList>
    </citation>
    <scope>NUCLEOTIDE SEQUENCE [LARGE SCALE GENOMIC DNA]</scope>
    <source>
        <strain evidence="3">ATCC 43914 / DSM 3382 / HRM2</strain>
    </source>
</reference>
<feature type="transmembrane region" description="Helical" evidence="1">
    <location>
        <begin position="174"/>
        <end position="198"/>
    </location>
</feature>
<evidence type="ECO:0000313" key="3">
    <source>
        <dbReference type="Proteomes" id="UP000000442"/>
    </source>
</evidence>
<dbReference type="Proteomes" id="UP000000442">
    <property type="component" value="Chromosome"/>
</dbReference>
<feature type="transmembrane region" description="Helical" evidence="1">
    <location>
        <begin position="35"/>
        <end position="52"/>
    </location>
</feature>
<protein>
    <submittedName>
        <fullName evidence="2">Uncharacterized protein</fullName>
    </submittedName>
</protein>
<feature type="transmembrane region" description="Helical" evidence="1">
    <location>
        <begin position="204"/>
        <end position="222"/>
    </location>
</feature>
<keyword evidence="3" id="KW-1185">Reference proteome</keyword>
<sequence>MNAQIPFLIYCSMAGLFSTAFVLGLFKQTRWSRGLGLAGTVACGAGVVWLMATEKRLPLYGSLEAIIYVSFVLTLVQHFASPPVQAKSRNRLRVVTHGVVCLLLVVQAGRPMAFNADFFMYDNLWVNLFFNLRLNAVALFVWAAIVSMVGAWSQPGRAGFDRETRDRLMYGGRNFLLTGIAVYLVSEWSGSLWCLNWFGDSWQWSRGFFKAGIIFLLVMVASHLPKSLAGSDRVKALFAACPGGYILFMLFQH</sequence>
<dbReference type="eggNOG" id="ENOG5033DBT">
    <property type="taxonomic scope" value="Bacteria"/>
</dbReference>
<dbReference type="HOGENOM" id="CLU_1097208_0_0_7"/>
<dbReference type="STRING" id="177437.HRM2_13470"/>
<feature type="transmembrane region" description="Helical" evidence="1">
    <location>
        <begin position="134"/>
        <end position="153"/>
    </location>
</feature>
<proteinExistence type="predicted"/>
<keyword evidence="1" id="KW-0472">Membrane</keyword>
<name>C0Q8W8_DESAH</name>
<gene>
    <name evidence="2" type="ordered locus">HRM2_13470</name>
</gene>
<feature type="transmembrane region" description="Helical" evidence="1">
    <location>
        <begin position="6"/>
        <end position="26"/>
    </location>
</feature>
<evidence type="ECO:0000256" key="1">
    <source>
        <dbReference type="SAM" id="Phobius"/>
    </source>
</evidence>
<dbReference type="EMBL" id="CP001087">
    <property type="protein sequence ID" value="ACN14458.1"/>
    <property type="molecule type" value="Genomic_DNA"/>
</dbReference>
<dbReference type="AlphaFoldDB" id="C0Q8W8"/>
<dbReference type="RefSeq" id="WP_015903245.1">
    <property type="nucleotide sequence ID" value="NC_012108.1"/>
</dbReference>
<organism evidence="2 3">
    <name type="scientific">Desulforapulum autotrophicum (strain ATCC 43914 / DSM 3382 / VKM B-1955 / HRM2)</name>
    <name type="common">Desulfobacterium autotrophicum</name>
    <dbReference type="NCBI Taxonomy" id="177437"/>
    <lineage>
        <taxon>Bacteria</taxon>
        <taxon>Pseudomonadati</taxon>
        <taxon>Thermodesulfobacteriota</taxon>
        <taxon>Desulfobacteria</taxon>
        <taxon>Desulfobacterales</taxon>
        <taxon>Desulfobacteraceae</taxon>
        <taxon>Desulforapulum</taxon>
    </lineage>
</organism>
<feature type="transmembrane region" description="Helical" evidence="1">
    <location>
        <begin position="92"/>
        <end position="114"/>
    </location>
</feature>
<feature type="transmembrane region" description="Helical" evidence="1">
    <location>
        <begin position="58"/>
        <end position="80"/>
    </location>
</feature>
<keyword evidence="1" id="KW-0812">Transmembrane</keyword>
<keyword evidence="1" id="KW-1133">Transmembrane helix</keyword>
<accession>C0Q8W8</accession>
<evidence type="ECO:0000313" key="2">
    <source>
        <dbReference type="EMBL" id="ACN14458.1"/>
    </source>
</evidence>
<feature type="transmembrane region" description="Helical" evidence="1">
    <location>
        <begin position="234"/>
        <end position="251"/>
    </location>
</feature>